<organism evidence="1 2">
    <name type="scientific">Romboutsia maritimum</name>
    <dbReference type="NCBI Taxonomy" id="2020948"/>
    <lineage>
        <taxon>Bacteria</taxon>
        <taxon>Bacillati</taxon>
        <taxon>Bacillota</taxon>
        <taxon>Clostridia</taxon>
        <taxon>Peptostreptococcales</taxon>
        <taxon>Peptostreptococcaceae</taxon>
        <taxon>Romboutsia</taxon>
    </lineage>
</organism>
<name>A0A371ITB5_9FIRM</name>
<dbReference type="Pfam" id="PF02585">
    <property type="entry name" value="PIG-L"/>
    <property type="match status" value="1"/>
</dbReference>
<dbReference type="SUPFAM" id="SSF102588">
    <property type="entry name" value="LmbE-like"/>
    <property type="match status" value="1"/>
</dbReference>
<evidence type="ECO:0000313" key="1">
    <source>
        <dbReference type="EMBL" id="RDY23711.1"/>
    </source>
</evidence>
<reference evidence="1 2" key="1">
    <citation type="journal article" date="2017" name="Genome Announc.">
        <title>Draft Genome Sequence of Romboutsia maritimum sp. nov. Strain CCRI-22766(T), Isolated from Coastal Estuarine Mud.</title>
        <authorList>
            <person name="Maheux A.F."/>
            <person name="Boudreau D.K."/>
            <person name="Berube E."/>
            <person name="Boissinot M."/>
            <person name="Raymond F."/>
            <person name="Brodeur S."/>
            <person name="Corbeil J."/>
            <person name="Brightwell G."/>
            <person name="Broda D."/>
            <person name="Omar R.F."/>
            <person name="Bergeron M.G."/>
        </authorList>
    </citation>
    <scope>NUCLEOTIDE SEQUENCE [LARGE SCALE GENOMIC DNA]</scope>
    <source>
        <strain evidence="1 2">CCRI-22766</strain>
    </source>
</reference>
<dbReference type="Gene3D" id="3.40.50.10320">
    <property type="entry name" value="LmbE-like"/>
    <property type="match status" value="1"/>
</dbReference>
<gene>
    <name evidence="1" type="ORF">CHF27_007025</name>
</gene>
<dbReference type="AlphaFoldDB" id="A0A371ITB5"/>
<proteinExistence type="predicted"/>
<accession>A0A371ITB5</accession>
<evidence type="ECO:0000313" key="2">
    <source>
        <dbReference type="Proteomes" id="UP000243494"/>
    </source>
</evidence>
<comment type="caution">
    <text evidence="1">The sequence shown here is derived from an EMBL/GenBank/DDBJ whole genome shotgun (WGS) entry which is preliminary data.</text>
</comment>
<dbReference type="OrthoDB" id="1749874at2"/>
<sequence length="261" mass="30010">MIVVSIVVCMGLLVYKPNKLTDCSNKISGIYNKTFEKYVVFYPQHQDDEVLWGGSAIIEAIRQNGSDNVYVVLVSDGSGVNVFKDKKYENLTRKEKECLRNHEFKAALTKLGVKESNTIILPQVDGKVGTHFDTMENVALEFEKKYKSVTHIAHSYKYDDHIMHVKNGEVIQNLYEQGKIKHALYFLKPTYLDNVNKDKRVIYITRDKNGHKAVKKACLEYQVKDENINRHGIGYTSAHSYFDKLLNDEYLTSVLHLPIEN</sequence>
<protein>
    <submittedName>
        <fullName evidence="1">PIG-L family deacetylase</fullName>
    </submittedName>
</protein>
<dbReference type="InterPro" id="IPR003737">
    <property type="entry name" value="GlcNAc_PI_deacetylase-related"/>
</dbReference>
<keyword evidence="2" id="KW-1185">Reference proteome</keyword>
<dbReference type="EMBL" id="NOJZ02000009">
    <property type="protein sequence ID" value="RDY23711.1"/>
    <property type="molecule type" value="Genomic_DNA"/>
</dbReference>
<dbReference type="Proteomes" id="UP000243494">
    <property type="component" value="Unassembled WGS sequence"/>
</dbReference>
<dbReference type="InterPro" id="IPR024078">
    <property type="entry name" value="LmbE-like_dom_sf"/>
</dbReference>